<gene>
    <name evidence="2" type="ORF">SAMN06295905_0939</name>
</gene>
<dbReference type="Proteomes" id="UP000194474">
    <property type="component" value="Unassembled WGS sequence"/>
</dbReference>
<dbReference type="RefSeq" id="WP_086469332.1">
    <property type="nucleotide sequence ID" value="NZ_FXWK01000001.1"/>
</dbReference>
<keyword evidence="3" id="KW-1185">Reference proteome</keyword>
<feature type="chain" id="PRO_5013006489" evidence="1">
    <location>
        <begin position="23"/>
        <end position="187"/>
    </location>
</feature>
<reference evidence="3" key="1">
    <citation type="submission" date="2017-04" db="EMBL/GenBank/DDBJ databases">
        <authorList>
            <person name="Varghese N."/>
            <person name="Submissions S."/>
        </authorList>
    </citation>
    <scope>NUCLEOTIDE SEQUENCE [LARGE SCALE GENOMIC DNA]</scope>
</reference>
<keyword evidence="1" id="KW-0732">Signal</keyword>
<protein>
    <submittedName>
        <fullName evidence="2">Outer membrane immunogenic protein</fullName>
    </submittedName>
</protein>
<dbReference type="AlphaFoldDB" id="A0A1Y6EPE5"/>
<sequence>MTLRALALGVSLAALGSVAASAADLIIPTTPEPIMAAAGFDWDGIYLGAHGGGFSYGDNGAAATTSGLIGAVAGVNFIVADPILVGLEVGVDQYWNAAGNGQVYYFNLKAGAVVTDNVLLYALGGVGVDVNAGVNTGVYQLGGGVEFAVTDAITIRGEVLGLGDFTDGAGDQFFEGAQATVGLFYHF</sequence>
<dbReference type="InterPro" id="IPR011250">
    <property type="entry name" value="OMP/PagP_B-barrel"/>
</dbReference>
<evidence type="ECO:0000256" key="1">
    <source>
        <dbReference type="SAM" id="SignalP"/>
    </source>
</evidence>
<name>A0A1Y6EPE5_9HYPH</name>
<dbReference type="EMBL" id="FXWK01000001">
    <property type="protein sequence ID" value="SMQ64216.1"/>
    <property type="molecule type" value="Genomic_DNA"/>
</dbReference>
<proteinExistence type="predicted"/>
<dbReference type="SUPFAM" id="SSF56925">
    <property type="entry name" value="OMPA-like"/>
    <property type="match status" value="1"/>
</dbReference>
<evidence type="ECO:0000313" key="3">
    <source>
        <dbReference type="Proteomes" id="UP000194474"/>
    </source>
</evidence>
<organism evidence="2 3">
    <name type="scientific">Devosia lucknowensis</name>
    <dbReference type="NCBI Taxonomy" id="1096929"/>
    <lineage>
        <taxon>Bacteria</taxon>
        <taxon>Pseudomonadati</taxon>
        <taxon>Pseudomonadota</taxon>
        <taxon>Alphaproteobacteria</taxon>
        <taxon>Hyphomicrobiales</taxon>
        <taxon>Devosiaceae</taxon>
        <taxon>Devosia</taxon>
    </lineage>
</organism>
<evidence type="ECO:0000313" key="2">
    <source>
        <dbReference type="EMBL" id="SMQ64216.1"/>
    </source>
</evidence>
<accession>A0A1Y6EPE5</accession>
<feature type="signal peptide" evidence="1">
    <location>
        <begin position="1"/>
        <end position="22"/>
    </location>
</feature>